<keyword evidence="2" id="KW-1185">Reference proteome</keyword>
<accession>A0A0D2EAA6</accession>
<dbReference type="EMBL" id="KN846957">
    <property type="protein sequence ID" value="KIW71257.1"/>
    <property type="molecule type" value="Genomic_DNA"/>
</dbReference>
<organism evidence="1 2">
    <name type="scientific">Phialophora macrospora</name>
    <dbReference type="NCBI Taxonomy" id="1851006"/>
    <lineage>
        <taxon>Eukaryota</taxon>
        <taxon>Fungi</taxon>
        <taxon>Dikarya</taxon>
        <taxon>Ascomycota</taxon>
        <taxon>Pezizomycotina</taxon>
        <taxon>Eurotiomycetes</taxon>
        <taxon>Chaetothyriomycetidae</taxon>
        <taxon>Chaetothyriales</taxon>
        <taxon>Herpotrichiellaceae</taxon>
        <taxon>Phialophora</taxon>
    </lineage>
</organism>
<dbReference type="HOGENOM" id="CLU_2026434_0_0_1"/>
<dbReference type="Proteomes" id="UP000054266">
    <property type="component" value="Unassembled WGS sequence"/>
</dbReference>
<sequence>MDSHYDFDACGDVDDLIRRLSEAANHYETVHNDKEQSEEDVQRQLHYISRDIAWLAQDLSKHFPHIQALETLHKDCWHAFLGEFNGHEGVHPDTHKNYDASLIYGRHRGDRGGSGDSFHGGN</sequence>
<name>A0A0D2EAA6_9EURO</name>
<gene>
    <name evidence="1" type="ORF">PV04_03442</name>
</gene>
<reference evidence="1 2" key="1">
    <citation type="submission" date="2015-01" db="EMBL/GenBank/DDBJ databases">
        <title>The Genome Sequence of Capronia semiimmersa CBS27337.</title>
        <authorList>
            <consortium name="The Broad Institute Genomics Platform"/>
            <person name="Cuomo C."/>
            <person name="de Hoog S."/>
            <person name="Gorbushina A."/>
            <person name="Stielow B."/>
            <person name="Teixiera M."/>
            <person name="Abouelleil A."/>
            <person name="Chapman S.B."/>
            <person name="Priest M."/>
            <person name="Young S.K."/>
            <person name="Wortman J."/>
            <person name="Nusbaum C."/>
            <person name="Birren B."/>
        </authorList>
    </citation>
    <scope>NUCLEOTIDE SEQUENCE [LARGE SCALE GENOMIC DNA]</scope>
    <source>
        <strain evidence="1 2">CBS 27337</strain>
    </source>
</reference>
<protein>
    <submittedName>
        <fullName evidence="1">Uncharacterized protein</fullName>
    </submittedName>
</protein>
<evidence type="ECO:0000313" key="1">
    <source>
        <dbReference type="EMBL" id="KIW71257.1"/>
    </source>
</evidence>
<evidence type="ECO:0000313" key="2">
    <source>
        <dbReference type="Proteomes" id="UP000054266"/>
    </source>
</evidence>
<proteinExistence type="predicted"/>
<dbReference type="AlphaFoldDB" id="A0A0D2EAA6"/>